<keyword evidence="2" id="KW-1185">Reference proteome</keyword>
<reference evidence="1 2" key="1">
    <citation type="submission" date="2021-06" db="EMBL/GenBank/DDBJ databases">
        <title>Caerostris darwini draft genome.</title>
        <authorList>
            <person name="Kono N."/>
            <person name="Arakawa K."/>
        </authorList>
    </citation>
    <scope>NUCLEOTIDE SEQUENCE [LARGE SCALE GENOMIC DNA]</scope>
</reference>
<accession>A0AAV4PIF1</accession>
<evidence type="ECO:0000313" key="2">
    <source>
        <dbReference type="Proteomes" id="UP001054837"/>
    </source>
</evidence>
<protein>
    <submittedName>
        <fullName evidence="1">Uncharacterized protein</fullName>
    </submittedName>
</protein>
<dbReference type="AlphaFoldDB" id="A0AAV4PIF1"/>
<dbReference type="Proteomes" id="UP001054837">
    <property type="component" value="Unassembled WGS sequence"/>
</dbReference>
<organism evidence="1 2">
    <name type="scientific">Caerostris darwini</name>
    <dbReference type="NCBI Taxonomy" id="1538125"/>
    <lineage>
        <taxon>Eukaryota</taxon>
        <taxon>Metazoa</taxon>
        <taxon>Ecdysozoa</taxon>
        <taxon>Arthropoda</taxon>
        <taxon>Chelicerata</taxon>
        <taxon>Arachnida</taxon>
        <taxon>Araneae</taxon>
        <taxon>Araneomorphae</taxon>
        <taxon>Entelegynae</taxon>
        <taxon>Araneoidea</taxon>
        <taxon>Araneidae</taxon>
        <taxon>Caerostris</taxon>
    </lineage>
</organism>
<evidence type="ECO:0000313" key="1">
    <source>
        <dbReference type="EMBL" id="GIX96879.1"/>
    </source>
</evidence>
<dbReference type="EMBL" id="BPLQ01002983">
    <property type="protein sequence ID" value="GIX96879.1"/>
    <property type="molecule type" value="Genomic_DNA"/>
</dbReference>
<name>A0AAV4PIF1_9ARAC</name>
<proteinExistence type="predicted"/>
<sequence length="164" mass="19193">MTNFVEMFSYSPYLNPSFHPKGRLQCARDIAKLCFMLAKHIDALDLNLGAFSMHKKRDTFVNTQESARNHLDLNREIIYRLNLDSSVAVEIESTRNANVFPSYRKLGSIIQLCAEEFFHDSLIQLIAFAFGSAKNKEKLAEWLMNLETLRTFYFPIKWMPFWQN</sequence>
<comment type="caution">
    <text evidence="1">The sequence shown here is derived from an EMBL/GenBank/DDBJ whole genome shotgun (WGS) entry which is preliminary data.</text>
</comment>
<gene>
    <name evidence="1" type="ORF">CDAR_568331</name>
</gene>